<proteinExistence type="predicted"/>
<organism evidence="1 2">
    <name type="scientific">Candidatus Lumbricidiphila eiseniae</name>
    <dbReference type="NCBI Taxonomy" id="1969409"/>
    <lineage>
        <taxon>Bacteria</taxon>
        <taxon>Bacillati</taxon>
        <taxon>Actinomycetota</taxon>
        <taxon>Actinomycetes</taxon>
        <taxon>Micrococcales</taxon>
        <taxon>Microbacteriaceae</taxon>
        <taxon>Candidatus Lumbricidiphila</taxon>
    </lineage>
</organism>
<dbReference type="EMBL" id="NAEP01000022">
    <property type="protein sequence ID" value="PDQ36208.1"/>
    <property type="molecule type" value="Genomic_DNA"/>
</dbReference>
<sequence>MTTIDFAVEIATARKFRQRASLDQLDYRRELLRLTALGASQVQLSRALGISQPSLSSALKTAAKIPQPREGFSGADPYELCQRYAVGELSRESLVDELSRWDYVTEPVGERDYFDDLRFSVRGSFDDVVQALDDDLIDNAIYDAVLANIASGQS</sequence>
<evidence type="ECO:0000313" key="1">
    <source>
        <dbReference type="EMBL" id="PDQ36208.1"/>
    </source>
</evidence>
<gene>
    <name evidence="1" type="ORF">B5766_01980</name>
</gene>
<name>A0A2A6FU79_9MICO</name>
<dbReference type="AlphaFoldDB" id="A0A2A6FU79"/>
<accession>A0A2A6FU79</accession>
<dbReference type="Proteomes" id="UP000219994">
    <property type="component" value="Unassembled WGS sequence"/>
</dbReference>
<comment type="caution">
    <text evidence="1">The sequence shown here is derived from an EMBL/GenBank/DDBJ whole genome shotgun (WGS) entry which is preliminary data.</text>
</comment>
<evidence type="ECO:0000313" key="2">
    <source>
        <dbReference type="Proteomes" id="UP000219994"/>
    </source>
</evidence>
<reference evidence="2" key="1">
    <citation type="submission" date="2017-03" db="EMBL/GenBank/DDBJ databases">
        <authorList>
            <person name="Lund M.B."/>
        </authorList>
    </citation>
    <scope>NUCLEOTIDE SEQUENCE [LARGE SCALE GENOMIC DNA]</scope>
</reference>
<protein>
    <submittedName>
        <fullName evidence="1">Uncharacterized protein</fullName>
    </submittedName>
</protein>